<feature type="compositionally biased region" description="Basic residues" evidence="6">
    <location>
        <begin position="7"/>
        <end position="24"/>
    </location>
</feature>
<evidence type="ECO:0000256" key="6">
    <source>
        <dbReference type="SAM" id="MobiDB-lite"/>
    </source>
</evidence>
<comment type="subcellular location">
    <subcellularLocation>
        <location evidence="1 5">Nucleus</location>
        <location evidence="1 5">Nucleolus</location>
    </subcellularLocation>
</comment>
<feature type="region of interest" description="Disordered" evidence="6">
    <location>
        <begin position="1"/>
        <end position="55"/>
    </location>
</feature>
<evidence type="ECO:0000256" key="1">
    <source>
        <dbReference type="ARBA" id="ARBA00004604"/>
    </source>
</evidence>
<evidence type="ECO:0000256" key="5">
    <source>
        <dbReference type="PIRNR" id="PIRNR015952"/>
    </source>
</evidence>
<dbReference type="PIRSF" id="PIRSF015952">
    <property type="entry name" value="U3snoRNP11"/>
    <property type="match status" value="1"/>
</dbReference>
<evidence type="ECO:0000256" key="3">
    <source>
        <dbReference type="ARBA" id="ARBA00022552"/>
    </source>
</evidence>
<dbReference type="GO" id="GO:0006364">
    <property type="term" value="P:rRNA processing"/>
    <property type="evidence" value="ECO:0007669"/>
    <property type="project" value="UniProtKB-UniRule"/>
</dbReference>
<dbReference type="EMBL" id="CAKOGP040001770">
    <property type="protein sequence ID" value="CAJ1950712.1"/>
    <property type="molecule type" value="Genomic_DNA"/>
</dbReference>
<evidence type="ECO:0000313" key="8">
    <source>
        <dbReference type="Proteomes" id="UP001295423"/>
    </source>
</evidence>
<proteinExistence type="inferred from homology"/>
<organism evidence="7 8">
    <name type="scientific">Cylindrotheca closterium</name>
    <dbReference type="NCBI Taxonomy" id="2856"/>
    <lineage>
        <taxon>Eukaryota</taxon>
        <taxon>Sar</taxon>
        <taxon>Stramenopiles</taxon>
        <taxon>Ochrophyta</taxon>
        <taxon>Bacillariophyta</taxon>
        <taxon>Bacillariophyceae</taxon>
        <taxon>Bacillariophycidae</taxon>
        <taxon>Bacillariales</taxon>
        <taxon>Bacillariaceae</taxon>
        <taxon>Cylindrotheca</taxon>
    </lineage>
</organism>
<dbReference type="GO" id="GO:0032040">
    <property type="term" value="C:small-subunit processome"/>
    <property type="evidence" value="ECO:0007669"/>
    <property type="project" value="UniProtKB-UniRule"/>
</dbReference>
<comment type="similarity">
    <text evidence="2 5">Belongs to the UTP11 family.</text>
</comment>
<comment type="function">
    <text evidence="5">Involved in nucleolar processing of pre-18S ribosomal RNA.</text>
</comment>
<dbReference type="AlphaFoldDB" id="A0AAD2FS23"/>
<keyword evidence="4 5" id="KW-0539">Nucleus</keyword>
<sequence>MSSLRNAVKRIAHKERSQPQKRQHLGILQKKKDYKKRADDYHRKQDRIKTMRTKAAMRNPDEFYFGMQNSQVKDGHHKSTTDYRDVPPEMVKLMKDQDLSYFRMQKQKDAKKAERLQASLHLLSNDVDDEDLEGISRASQKHTVFVEDQKEADHFDVAKHFDTIPELAGRKFNRLRKEDIKKAAKESTTGHDEKGRETKLTRKQIEKQEKAARKIAKKLAKARAAAYGEMEARTKRAEALQNAEDRITLEKNLQGKGRKRKVREAEDGKPAQYKWRRRRLG</sequence>
<reference evidence="7" key="1">
    <citation type="submission" date="2023-08" db="EMBL/GenBank/DDBJ databases">
        <authorList>
            <person name="Audoor S."/>
            <person name="Bilcke G."/>
        </authorList>
    </citation>
    <scope>NUCLEOTIDE SEQUENCE</scope>
</reference>
<feature type="region of interest" description="Disordered" evidence="6">
    <location>
        <begin position="183"/>
        <end position="212"/>
    </location>
</feature>
<accession>A0AAD2FS23</accession>
<feature type="compositionally biased region" description="Basic and acidic residues" evidence="6">
    <location>
        <begin position="36"/>
        <end position="49"/>
    </location>
</feature>
<name>A0AAD2FS23_9STRA</name>
<comment type="subunit">
    <text evidence="5">Component of the ribosomal small subunit (SSU) processome.</text>
</comment>
<comment type="caution">
    <text evidence="7">The sequence shown here is derived from an EMBL/GenBank/DDBJ whole genome shotgun (WGS) entry which is preliminary data.</text>
</comment>
<keyword evidence="3 5" id="KW-0698">rRNA processing</keyword>
<feature type="region of interest" description="Disordered" evidence="6">
    <location>
        <begin position="251"/>
        <end position="281"/>
    </location>
</feature>
<evidence type="ECO:0000256" key="4">
    <source>
        <dbReference type="ARBA" id="ARBA00023242"/>
    </source>
</evidence>
<protein>
    <recommendedName>
        <fullName evidence="5">U3 small nucleolar RNA-associated protein 11</fullName>
        <shortName evidence="5">U3 snoRNA-associated protein 11</shortName>
    </recommendedName>
</protein>
<gene>
    <name evidence="7" type="ORF">CYCCA115_LOCUS12719</name>
</gene>
<evidence type="ECO:0000313" key="7">
    <source>
        <dbReference type="EMBL" id="CAJ1950712.1"/>
    </source>
</evidence>
<dbReference type="PANTHER" id="PTHR12838:SF0">
    <property type="entry name" value="U3 SMALL NUCLEOLAR RNA-ASSOCIATED PROTEIN 11-RELATED"/>
    <property type="match status" value="1"/>
</dbReference>
<evidence type="ECO:0000256" key="2">
    <source>
        <dbReference type="ARBA" id="ARBA00008105"/>
    </source>
</evidence>
<dbReference type="PANTHER" id="PTHR12838">
    <property type="entry name" value="U3 SMALL NUCLEOLAR RNA-ASSOCIATED PROTEIN 11"/>
    <property type="match status" value="1"/>
</dbReference>
<dbReference type="InterPro" id="IPR007144">
    <property type="entry name" value="SSU_processome_Utp11"/>
</dbReference>
<keyword evidence="8" id="KW-1185">Reference proteome</keyword>
<dbReference type="Pfam" id="PF03998">
    <property type="entry name" value="Utp11"/>
    <property type="match status" value="1"/>
</dbReference>
<dbReference type="Proteomes" id="UP001295423">
    <property type="component" value="Unassembled WGS sequence"/>
</dbReference>